<gene>
    <name evidence="1" type="ORF">SINU_11730</name>
</gene>
<keyword evidence="2" id="KW-1185">Reference proteome</keyword>
<evidence type="ECO:0000313" key="1">
    <source>
        <dbReference type="EMBL" id="KLI01754.1"/>
    </source>
</evidence>
<name>A0A0U1QLQ5_9BACL</name>
<proteinExistence type="predicted"/>
<sequence length="75" mass="8656">MYFTDFYTNPGEIVFVKIRLSHSDHLKSEPLYPIGLPSFKARHGVETAANYKWSIHQKDSSSLQCPKFRLNTVPD</sequence>
<accession>A0A0U1QLQ5</accession>
<evidence type="ECO:0000313" key="2">
    <source>
        <dbReference type="Proteomes" id="UP000035553"/>
    </source>
</evidence>
<dbReference type="EMBL" id="AFVQ02000166">
    <property type="protein sequence ID" value="KLI01754.1"/>
    <property type="molecule type" value="Genomic_DNA"/>
</dbReference>
<dbReference type="AlphaFoldDB" id="A0A0U1QLQ5"/>
<dbReference type="Proteomes" id="UP000035553">
    <property type="component" value="Unassembled WGS sequence"/>
</dbReference>
<comment type="caution">
    <text evidence="1">The sequence shown here is derived from an EMBL/GenBank/DDBJ whole genome shotgun (WGS) entry which is preliminary data.</text>
</comment>
<protein>
    <submittedName>
        <fullName evidence="1">Uncharacterized protein</fullName>
    </submittedName>
</protein>
<reference evidence="1 2" key="1">
    <citation type="journal article" date="2011" name="J. Bacteriol.">
        <title>Draft genome sequence of Sporolactobacillus inulinus strain CASD, an efficient D-lactic acid-producing bacterium with high-concentration lactate tolerance capability.</title>
        <authorList>
            <person name="Yu B."/>
            <person name="Su F."/>
            <person name="Wang L."/>
            <person name="Xu K."/>
            <person name="Zhao B."/>
            <person name="Xu P."/>
        </authorList>
    </citation>
    <scope>NUCLEOTIDE SEQUENCE [LARGE SCALE GENOMIC DNA]</scope>
    <source>
        <strain evidence="1 2">CASD</strain>
    </source>
</reference>
<organism evidence="1 2">
    <name type="scientific">Sporolactobacillus inulinus CASD</name>
    <dbReference type="NCBI Taxonomy" id="1069536"/>
    <lineage>
        <taxon>Bacteria</taxon>
        <taxon>Bacillati</taxon>
        <taxon>Bacillota</taxon>
        <taxon>Bacilli</taxon>
        <taxon>Bacillales</taxon>
        <taxon>Sporolactobacillaceae</taxon>
        <taxon>Sporolactobacillus</taxon>
    </lineage>
</organism>